<sequence>MFIRRLVLSTQHQHVHLRVLSTTPGSAGDETINLLQSFRDISERSSISSRRDKVRIVHPTIEDQSKRNTRISAANLTSNLCRAYLSLPNTSLSQWRKGDNEQQQVDSKQQFMRVLLDEYATDINEVSSTMKAMQSHSSFTDKTIRRLRDLCTPQYERTFQYILHTANDDLGVAFMVKLRQDILDVIYHMKFAQKAEDQDENNEKIKAAFATTLSSTQYLSKLQAAERCIQTILTSLFRPGVLNLKRITYEETPAAIIEQIALKEAVHPLQSLNDLRTRLGPGRRCFAFFHPALPHKPLVFVHVSLLQQMPKSMEDIHAGSEKIVQGIDTEEDASCATFYSITNTEPGLAGVDLGNHLIKSVVKQLKQELPKLDTFCTLSPIPNFSKWLQGKIAIQQIIHDATRIFTKEEIRLLERLSSSKPKSPLDSLLELLKTPKWHSDEETATLLKPLLLKLAAYYLTIDTHHGRPLCPVAKFHIRNGAEMFRVNYLADKSLKGMRTSFGMMINYHYPLDEIESNHAQYEMTGDVSVREGVFKWLED</sequence>
<feature type="domain" description="Malonyl-CoA decarboxylase C-terminal" evidence="1">
    <location>
        <begin position="240"/>
        <end position="509"/>
    </location>
</feature>
<evidence type="ECO:0000259" key="1">
    <source>
        <dbReference type="Pfam" id="PF05292"/>
    </source>
</evidence>
<feature type="domain" description="Malonyl-CoA decarboxylase N-terminal" evidence="2">
    <location>
        <begin position="119"/>
        <end position="237"/>
    </location>
</feature>
<reference evidence="3" key="1">
    <citation type="submission" date="2023-06" db="EMBL/GenBank/DDBJ databases">
        <title>Survivors Of The Sea: Transcriptome response of Skeletonema marinoi to long-term dormancy.</title>
        <authorList>
            <person name="Pinder M.I.M."/>
            <person name="Kourtchenko O."/>
            <person name="Robertson E.K."/>
            <person name="Larsson T."/>
            <person name="Maumus F."/>
            <person name="Osuna-Cruz C.M."/>
            <person name="Vancaester E."/>
            <person name="Stenow R."/>
            <person name="Vandepoele K."/>
            <person name="Ploug H."/>
            <person name="Bruchert V."/>
            <person name="Godhe A."/>
            <person name="Topel M."/>
        </authorList>
    </citation>
    <scope>NUCLEOTIDE SEQUENCE</scope>
    <source>
        <strain evidence="3">R05AC</strain>
    </source>
</reference>
<name>A0AAD8YHX0_9STRA</name>
<dbReference type="InterPro" id="IPR038917">
    <property type="entry name" value="Malonyl_CoA_deC"/>
</dbReference>
<dbReference type="Pfam" id="PF05292">
    <property type="entry name" value="MCD"/>
    <property type="match status" value="1"/>
</dbReference>
<protein>
    <submittedName>
        <fullName evidence="3">Malonyl-CoA decarboxylase</fullName>
        <ecNumber evidence="3">4.1.1.9</ecNumber>
    </submittedName>
</protein>
<dbReference type="GO" id="GO:0006633">
    <property type="term" value="P:fatty acid biosynthetic process"/>
    <property type="evidence" value="ECO:0007669"/>
    <property type="project" value="InterPro"/>
</dbReference>
<dbReference type="InterPro" id="IPR042303">
    <property type="entry name" value="Malonyl_CoA_deC_C_sf"/>
</dbReference>
<dbReference type="Gene3D" id="3.40.630.150">
    <property type="entry name" value="Malonyl-CoA decarboxylase, catalytic domain"/>
    <property type="match status" value="1"/>
</dbReference>
<dbReference type="PANTHER" id="PTHR28641:SF1">
    <property type="entry name" value="MALONYL-COA DECARBOXYLASE, MITOCHONDRIAL"/>
    <property type="match status" value="1"/>
</dbReference>
<evidence type="ECO:0000313" key="4">
    <source>
        <dbReference type="Proteomes" id="UP001224775"/>
    </source>
</evidence>
<accession>A0AAD8YHX0</accession>
<evidence type="ECO:0000259" key="2">
    <source>
        <dbReference type="Pfam" id="PF17408"/>
    </source>
</evidence>
<dbReference type="Gene3D" id="1.20.140.90">
    <property type="entry name" value="Malonyl-CoA decarboxylase, oligemerization domain"/>
    <property type="match status" value="1"/>
</dbReference>
<dbReference type="Pfam" id="PF17408">
    <property type="entry name" value="MCD_N"/>
    <property type="match status" value="1"/>
</dbReference>
<dbReference type="EMBL" id="JATAAI010000004">
    <property type="protein sequence ID" value="KAK1746618.1"/>
    <property type="molecule type" value="Genomic_DNA"/>
</dbReference>
<dbReference type="GO" id="GO:0005782">
    <property type="term" value="C:peroxisomal matrix"/>
    <property type="evidence" value="ECO:0007669"/>
    <property type="project" value="TreeGrafter"/>
</dbReference>
<keyword evidence="4" id="KW-1185">Reference proteome</keyword>
<dbReference type="Proteomes" id="UP001224775">
    <property type="component" value="Unassembled WGS sequence"/>
</dbReference>
<keyword evidence="3" id="KW-0456">Lyase</keyword>
<dbReference type="PANTHER" id="PTHR28641">
    <property type="match status" value="1"/>
</dbReference>
<organism evidence="3 4">
    <name type="scientific">Skeletonema marinoi</name>
    <dbReference type="NCBI Taxonomy" id="267567"/>
    <lineage>
        <taxon>Eukaryota</taxon>
        <taxon>Sar</taxon>
        <taxon>Stramenopiles</taxon>
        <taxon>Ochrophyta</taxon>
        <taxon>Bacillariophyta</taxon>
        <taxon>Coscinodiscophyceae</taxon>
        <taxon>Thalassiosirophycidae</taxon>
        <taxon>Thalassiosirales</taxon>
        <taxon>Skeletonemataceae</taxon>
        <taxon>Skeletonema</taxon>
        <taxon>Skeletonema marinoi-dohrnii complex</taxon>
    </lineage>
</organism>
<dbReference type="GO" id="GO:2001294">
    <property type="term" value="P:malonyl-CoA catabolic process"/>
    <property type="evidence" value="ECO:0007669"/>
    <property type="project" value="TreeGrafter"/>
</dbReference>
<dbReference type="EC" id="4.1.1.9" evidence="3"/>
<dbReference type="GO" id="GO:0050080">
    <property type="term" value="F:malonyl-CoA decarboxylase activity"/>
    <property type="evidence" value="ECO:0007669"/>
    <property type="project" value="UniProtKB-EC"/>
</dbReference>
<dbReference type="InterPro" id="IPR007956">
    <property type="entry name" value="Malonyl_CoA_deC_C"/>
</dbReference>
<dbReference type="GO" id="GO:0005759">
    <property type="term" value="C:mitochondrial matrix"/>
    <property type="evidence" value="ECO:0007669"/>
    <property type="project" value="TreeGrafter"/>
</dbReference>
<dbReference type="InterPro" id="IPR035372">
    <property type="entry name" value="MCD_N"/>
</dbReference>
<gene>
    <name evidence="3" type="ORF">QTG54_003225</name>
</gene>
<dbReference type="AlphaFoldDB" id="A0AAD8YHX0"/>
<dbReference type="InterPro" id="IPR038351">
    <property type="entry name" value="MCD_N_sf"/>
</dbReference>
<evidence type="ECO:0000313" key="3">
    <source>
        <dbReference type="EMBL" id="KAK1746618.1"/>
    </source>
</evidence>
<dbReference type="GO" id="GO:0006085">
    <property type="term" value="P:acetyl-CoA biosynthetic process"/>
    <property type="evidence" value="ECO:0007669"/>
    <property type="project" value="TreeGrafter"/>
</dbReference>
<comment type="caution">
    <text evidence="3">The sequence shown here is derived from an EMBL/GenBank/DDBJ whole genome shotgun (WGS) entry which is preliminary data.</text>
</comment>
<proteinExistence type="predicted"/>